<sequence length="65" mass="7855">MEKDEEGSCHILLNVILWILLLISYFLFVFIVDGILGIGFRDQWKRVKKWFKKHTNLKSHFLFDD</sequence>
<evidence type="ECO:0008006" key="4">
    <source>
        <dbReference type="Google" id="ProtNLM"/>
    </source>
</evidence>
<organism evidence="2 3">
    <name type="scientific">Faecalicatena orotica</name>
    <dbReference type="NCBI Taxonomy" id="1544"/>
    <lineage>
        <taxon>Bacteria</taxon>
        <taxon>Bacillati</taxon>
        <taxon>Bacillota</taxon>
        <taxon>Clostridia</taxon>
        <taxon>Lachnospirales</taxon>
        <taxon>Lachnospiraceae</taxon>
        <taxon>Faecalicatena</taxon>
    </lineage>
</organism>
<dbReference type="EMBL" id="QGDL01000006">
    <property type="protein sequence ID" value="PWJ29441.1"/>
    <property type="molecule type" value="Genomic_DNA"/>
</dbReference>
<name>A0A2Y9BGD5_9FIRM</name>
<feature type="transmembrane region" description="Helical" evidence="1">
    <location>
        <begin position="15"/>
        <end position="40"/>
    </location>
</feature>
<reference evidence="2 3" key="1">
    <citation type="submission" date="2018-05" db="EMBL/GenBank/DDBJ databases">
        <title>The Hungate 1000. A catalogue of reference genomes from the rumen microbiome.</title>
        <authorList>
            <person name="Kelly W."/>
        </authorList>
    </citation>
    <scope>NUCLEOTIDE SEQUENCE [LARGE SCALE GENOMIC DNA]</scope>
    <source>
        <strain evidence="2 3">NLAE-zl-C242</strain>
    </source>
</reference>
<dbReference type="RefSeq" id="WP_109731288.1">
    <property type="nucleotide sequence ID" value="NZ_BAAACK010000026.1"/>
</dbReference>
<keyword evidence="1" id="KW-0472">Membrane</keyword>
<accession>A0A2Y9BGD5</accession>
<keyword evidence="1" id="KW-1133">Transmembrane helix</keyword>
<keyword evidence="3" id="KW-1185">Reference proteome</keyword>
<gene>
    <name evidence="2" type="ORF">A8806_106179</name>
</gene>
<comment type="caution">
    <text evidence="2">The sequence shown here is derived from an EMBL/GenBank/DDBJ whole genome shotgun (WGS) entry which is preliminary data.</text>
</comment>
<evidence type="ECO:0000313" key="2">
    <source>
        <dbReference type="EMBL" id="PWJ29441.1"/>
    </source>
</evidence>
<dbReference type="AlphaFoldDB" id="A0A2Y9BGD5"/>
<evidence type="ECO:0000313" key="3">
    <source>
        <dbReference type="Proteomes" id="UP000245845"/>
    </source>
</evidence>
<dbReference type="Proteomes" id="UP000245845">
    <property type="component" value="Unassembled WGS sequence"/>
</dbReference>
<keyword evidence="1" id="KW-0812">Transmembrane</keyword>
<protein>
    <recommendedName>
        <fullName evidence="4">Transmembrane protein</fullName>
    </recommendedName>
</protein>
<proteinExistence type="predicted"/>
<evidence type="ECO:0000256" key="1">
    <source>
        <dbReference type="SAM" id="Phobius"/>
    </source>
</evidence>